<evidence type="ECO:0000313" key="5">
    <source>
        <dbReference type="Proteomes" id="UP000823632"/>
    </source>
</evidence>
<keyword evidence="1" id="KW-0175">Coiled coil</keyword>
<comment type="caution">
    <text evidence="4">The sequence shown here is derived from an EMBL/GenBank/DDBJ whole genome shotgun (WGS) entry which is preliminary data.</text>
</comment>
<evidence type="ECO:0000313" key="4">
    <source>
        <dbReference type="EMBL" id="MBO8431471.1"/>
    </source>
</evidence>
<name>A0A9D9DQ39_9BACT</name>
<dbReference type="Proteomes" id="UP000823632">
    <property type="component" value="Unassembled WGS sequence"/>
</dbReference>
<dbReference type="Pfam" id="PF07813">
    <property type="entry name" value="LTXXQ"/>
    <property type="match status" value="1"/>
</dbReference>
<gene>
    <name evidence="4" type="ORF">IAC76_08800</name>
</gene>
<feature type="signal peptide" evidence="3">
    <location>
        <begin position="1"/>
        <end position="21"/>
    </location>
</feature>
<dbReference type="Gene3D" id="1.20.120.1490">
    <property type="match status" value="1"/>
</dbReference>
<feature type="compositionally biased region" description="Pro residues" evidence="2">
    <location>
        <begin position="189"/>
        <end position="201"/>
    </location>
</feature>
<dbReference type="GO" id="GO:0042597">
    <property type="term" value="C:periplasmic space"/>
    <property type="evidence" value="ECO:0007669"/>
    <property type="project" value="InterPro"/>
</dbReference>
<dbReference type="EMBL" id="JADIND010000198">
    <property type="protein sequence ID" value="MBO8431471.1"/>
    <property type="molecule type" value="Genomic_DNA"/>
</dbReference>
<keyword evidence="3" id="KW-0732">Signal</keyword>
<reference evidence="4" key="1">
    <citation type="submission" date="2020-10" db="EMBL/GenBank/DDBJ databases">
        <authorList>
            <person name="Gilroy R."/>
        </authorList>
    </citation>
    <scope>NUCLEOTIDE SEQUENCE</scope>
    <source>
        <strain evidence="4">10192</strain>
    </source>
</reference>
<proteinExistence type="predicted"/>
<reference evidence="4" key="2">
    <citation type="journal article" date="2021" name="PeerJ">
        <title>Extensive microbial diversity within the chicken gut microbiome revealed by metagenomics and culture.</title>
        <authorList>
            <person name="Gilroy R."/>
            <person name="Ravi A."/>
            <person name="Getino M."/>
            <person name="Pursley I."/>
            <person name="Horton D.L."/>
            <person name="Alikhan N.F."/>
            <person name="Baker D."/>
            <person name="Gharbi K."/>
            <person name="Hall N."/>
            <person name="Watson M."/>
            <person name="Adriaenssens E.M."/>
            <person name="Foster-Nyarko E."/>
            <person name="Jarju S."/>
            <person name="Secka A."/>
            <person name="Antonio M."/>
            <person name="Oren A."/>
            <person name="Chaudhuri R.R."/>
            <person name="La Ragione R."/>
            <person name="Hildebrand F."/>
            <person name="Pallen M.J."/>
        </authorList>
    </citation>
    <scope>NUCLEOTIDE SEQUENCE</scope>
    <source>
        <strain evidence="4">10192</strain>
    </source>
</reference>
<organism evidence="4 5">
    <name type="scientific">Candidatus Scatousia excrementipullorum</name>
    <dbReference type="NCBI Taxonomy" id="2840936"/>
    <lineage>
        <taxon>Bacteria</taxon>
        <taxon>Candidatus Scatousia</taxon>
    </lineage>
</organism>
<dbReference type="InterPro" id="IPR012899">
    <property type="entry name" value="LTXXQ"/>
</dbReference>
<feature type="region of interest" description="Disordered" evidence="2">
    <location>
        <begin position="28"/>
        <end position="54"/>
    </location>
</feature>
<feature type="compositionally biased region" description="Pro residues" evidence="2">
    <location>
        <begin position="209"/>
        <end position="219"/>
    </location>
</feature>
<accession>A0A9D9DQ39</accession>
<feature type="chain" id="PRO_5039373367" evidence="3">
    <location>
        <begin position="22"/>
        <end position="219"/>
    </location>
</feature>
<dbReference type="AlphaFoldDB" id="A0A9D9DQ39"/>
<protein>
    <submittedName>
        <fullName evidence="4">Spy/CpxP family protein refolding chaperone</fullName>
    </submittedName>
</protein>
<sequence length="219" mass="24970">MKKTLLLASLLAFAVSTQCFAAETAPVEPAKSVPAAEQQAPADVQRPTRKMNPEMAKKKAEFDKRLNLTDEQKAKAKEIRENGRKQMEPIMEQIKAKHQEIKVIRMSRIAVEMQEEKIAAVKAELRDLNKKAHEIRMQNMKEFESILTDKQLKELKKMKAEGRKNFEKNFKHKHRHHCNCDCGCHKRPPFPPEMGPKPPVAPDAQIPQEVPPQAPAQAE</sequence>
<evidence type="ECO:0000256" key="1">
    <source>
        <dbReference type="SAM" id="Coils"/>
    </source>
</evidence>
<evidence type="ECO:0000256" key="2">
    <source>
        <dbReference type="SAM" id="MobiDB-lite"/>
    </source>
</evidence>
<evidence type="ECO:0000256" key="3">
    <source>
        <dbReference type="SAM" id="SignalP"/>
    </source>
</evidence>
<feature type="region of interest" description="Disordered" evidence="2">
    <location>
        <begin position="186"/>
        <end position="219"/>
    </location>
</feature>
<feature type="coiled-coil region" evidence="1">
    <location>
        <begin position="111"/>
        <end position="138"/>
    </location>
</feature>